<protein>
    <submittedName>
        <fullName evidence="1">Uncharacterized protein</fullName>
    </submittedName>
</protein>
<dbReference type="AlphaFoldDB" id="A0A5N5WT64"/>
<evidence type="ECO:0000313" key="1">
    <source>
        <dbReference type="EMBL" id="KAB8070917.1"/>
    </source>
</evidence>
<dbReference type="EMBL" id="ML732287">
    <property type="protein sequence ID" value="KAB8070917.1"/>
    <property type="molecule type" value="Genomic_DNA"/>
</dbReference>
<sequence>MIPKALTDDKNRFRQVELLNELFHILTRLTKTRPLNSQYSQSITCKSVLHAHLNLNQTKTRVQPKTWMEEPRVGWMFSYCGSVFPVSELSLAPASVRQVSIKSVYRKAHDCPILAGTWHCQLVDRGFEGILGFLLWMPGFLRGSPLSQFGPRCPFSYHHGYISVEMATILVLVVFSGTC</sequence>
<accession>A0A5N5WT64</accession>
<reference evidence="1 2" key="1">
    <citation type="submission" date="2019-04" db="EMBL/GenBank/DDBJ databases">
        <title>Friends and foes A comparative genomics study of 23 Aspergillus species from section Flavi.</title>
        <authorList>
            <consortium name="DOE Joint Genome Institute"/>
            <person name="Kjaerbolling I."/>
            <person name="Vesth T."/>
            <person name="Frisvad J.C."/>
            <person name="Nybo J.L."/>
            <person name="Theobald S."/>
            <person name="Kildgaard S."/>
            <person name="Isbrandt T."/>
            <person name="Kuo A."/>
            <person name="Sato A."/>
            <person name="Lyhne E.K."/>
            <person name="Kogle M.E."/>
            <person name="Wiebenga A."/>
            <person name="Kun R.S."/>
            <person name="Lubbers R.J."/>
            <person name="Makela M.R."/>
            <person name="Barry K."/>
            <person name="Chovatia M."/>
            <person name="Clum A."/>
            <person name="Daum C."/>
            <person name="Haridas S."/>
            <person name="He G."/>
            <person name="LaButti K."/>
            <person name="Lipzen A."/>
            <person name="Mondo S."/>
            <person name="Riley R."/>
            <person name="Salamov A."/>
            <person name="Simmons B.A."/>
            <person name="Magnuson J.K."/>
            <person name="Henrissat B."/>
            <person name="Mortensen U.H."/>
            <person name="Larsen T.O."/>
            <person name="Devries R.P."/>
            <person name="Grigoriev I.V."/>
            <person name="Machida M."/>
            <person name="Baker S.E."/>
            <person name="Andersen M.R."/>
        </authorList>
    </citation>
    <scope>NUCLEOTIDE SEQUENCE [LARGE SCALE GENOMIC DNA]</scope>
    <source>
        <strain evidence="1 2">CBS 151.66</strain>
    </source>
</reference>
<keyword evidence="2" id="KW-1185">Reference proteome</keyword>
<organism evidence="1 2">
    <name type="scientific">Aspergillus leporis</name>
    <dbReference type="NCBI Taxonomy" id="41062"/>
    <lineage>
        <taxon>Eukaryota</taxon>
        <taxon>Fungi</taxon>
        <taxon>Dikarya</taxon>
        <taxon>Ascomycota</taxon>
        <taxon>Pezizomycotina</taxon>
        <taxon>Eurotiomycetes</taxon>
        <taxon>Eurotiomycetidae</taxon>
        <taxon>Eurotiales</taxon>
        <taxon>Aspergillaceae</taxon>
        <taxon>Aspergillus</taxon>
        <taxon>Aspergillus subgen. Circumdati</taxon>
    </lineage>
</organism>
<proteinExistence type="predicted"/>
<evidence type="ECO:0000313" key="2">
    <source>
        <dbReference type="Proteomes" id="UP000326565"/>
    </source>
</evidence>
<gene>
    <name evidence="1" type="ORF">BDV29DRAFT_179969</name>
</gene>
<name>A0A5N5WT64_9EURO</name>
<dbReference type="Proteomes" id="UP000326565">
    <property type="component" value="Unassembled WGS sequence"/>
</dbReference>